<dbReference type="Proteomes" id="UP001326715">
    <property type="component" value="Chromosome"/>
</dbReference>
<dbReference type="Pfam" id="PF13591">
    <property type="entry name" value="MerR_2"/>
    <property type="match status" value="1"/>
</dbReference>
<dbReference type="AlphaFoldDB" id="A0A1K1R282"/>
<keyword evidence="1" id="KW-0175">Coiled coil</keyword>
<organism evidence="2 4">
    <name type="scientific">Chitinophaga sancti</name>
    <dbReference type="NCBI Taxonomy" id="1004"/>
    <lineage>
        <taxon>Bacteria</taxon>
        <taxon>Pseudomonadati</taxon>
        <taxon>Bacteroidota</taxon>
        <taxon>Chitinophagia</taxon>
        <taxon>Chitinophagales</taxon>
        <taxon>Chitinophagaceae</taxon>
        <taxon>Chitinophaga</taxon>
    </lineage>
</organism>
<evidence type="ECO:0000313" key="4">
    <source>
        <dbReference type="Proteomes" id="UP000183788"/>
    </source>
</evidence>
<dbReference type="EMBL" id="CP140154">
    <property type="protein sequence ID" value="WQG90034.1"/>
    <property type="molecule type" value="Genomic_DNA"/>
</dbReference>
<dbReference type="Proteomes" id="UP000183788">
    <property type="component" value="Unassembled WGS sequence"/>
</dbReference>
<name>A0A1K1R282_9BACT</name>
<reference evidence="2 4" key="1">
    <citation type="submission" date="2016-11" db="EMBL/GenBank/DDBJ databases">
        <authorList>
            <person name="Jaros S."/>
            <person name="Januszkiewicz K."/>
            <person name="Wedrychowicz H."/>
        </authorList>
    </citation>
    <scope>NUCLEOTIDE SEQUENCE [LARGE SCALE GENOMIC DNA]</scope>
    <source>
        <strain evidence="2 4">DSM 784</strain>
    </source>
</reference>
<evidence type="ECO:0000256" key="1">
    <source>
        <dbReference type="SAM" id="Coils"/>
    </source>
</evidence>
<evidence type="ECO:0000313" key="3">
    <source>
        <dbReference type="EMBL" id="WQG90034.1"/>
    </source>
</evidence>
<dbReference type="STRING" id="1004.SAMN05661012_03298"/>
<dbReference type="RefSeq" id="WP_072362329.1">
    <property type="nucleotide sequence ID" value="NZ_CBHWAX010000071.1"/>
</dbReference>
<accession>A0A1K1R282</accession>
<protein>
    <submittedName>
        <fullName evidence="3">Chaperone modulator CbpM</fullName>
    </submittedName>
    <submittedName>
        <fullName evidence="2">MerR HTH family regulatory protein</fullName>
    </submittedName>
</protein>
<dbReference type="EMBL" id="FPIZ01000010">
    <property type="protein sequence ID" value="SFW66240.1"/>
    <property type="molecule type" value="Genomic_DNA"/>
</dbReference>
<sequence length="94" mass="11014">MISITHYCTIHNIDTSFIHALADEGLIVLTIATDGPFIEEEQLPDLESYTRWHYEMGVNTEGIDVIRHLLGRVRDMQQEMHNLRMRLRLYEDGD</sequence>
<dbReference type="OrthoDB" id="1494789at2"/>
<proteinExistence type="predicted"/>
<gene>
    <name evidence="2" type="ORF">SAMN05661012_03298</name>
    <name evidence="3" type="ORF">SR876_00885</name>
</gene>
<keyword evidence="5" id="KW-1185">Reference proteome</keyword>
<reference evidence="3 5" key="2">
    <citation type="submission" date="2023-11" db="EMBL/GenBank/DDBJ databases">
        <title>MicrobeMod: A computational toolkit for identifying prokaryotic methylation and restriction-modification with nanopore sequencing.</title>
        <authorList>
            <person name="Crits-Christoph A."/>
            <person name="Kang S.C."/>
            <person name="Lee H."/>
            <person name="Ostrov N."/>
        </authorList>
    </citation>
    <scope>NUCLEOTIDE SEQUENCE [LARGE SCALE GENOMIC DNA]</scope>
    <source>
        <strain evidence="3 5">ATCC 23090</strain>
    </source>
</reference>
<evidence type="ECO:0000313" key="2">
    <source>
        <dbReference type="EMBL" id="SFW66240.1"/>
    </source>
</evidence>
<evidence type="ECO:0000313" key="5">
    <source>
        <dbReference type="Proteomes" id="UP001326715"/>
    </source>
</evidence>
<feature type="coiled-coil region" evidence="1">
    <location>
        <begin position="66"/>
        <end position="93"/>
    </location>
</feature>
<dbReference type="Gene3D" id="1.10.1660.10">
    <property type="match status" value="1"/>
</dbReference>